<evidence type="ECO:0000313" key="9">
    <source>
        <dbReference type="EMBL" id="KAK0168464.1"/>
    </source>
</evidence>
<dbReference type="GO" id="GO:0005732">
    <property type="term" value="C:sno(s)RNA-containing ribonucleoprotein complex"/>
    <property type="evidence" value="ECO:0007669"/>
    <property type="project" value="UniProtKB-UniRule"/>
</dbReference>
<keyword evidence="10" id="KW-1185">Reference proteome</keyword>
<feature type="region of interest" description="Disordered" evidence="8">
    <location>
        <begin position="407"/>
        <end position="426"/>
    </location>
</feature>
<reference evidence="9" key="2">
    <citation type="submission" date="2023-03" db="EMBL/GenBank/DDBJ databases">
        <authorList>
            <person name="Inwood S.N."/>
            <person name="Skelly J.G."/>
            <person name="Guhlin J."/>
            <person name="Harrop T.W.R."/>
            <person name="Goldson S.G."/>
            <person name="Dearden P.K."/>
        </authorList>
    </citation>
    <scope>NUCLEOTIDE SEQUENCE</scope>
    <source>
        <strain evidence="9">Lincoln</strain>
        <tissue evidence="9">Whole body</tissue>
    </source>
</reference>
<dbReference type="GO" id="GO:0006364">
    <property type="term" value="P:rRNA processing"/>
    <property type="evidence" value="ECO:0007669"/>
    <property type="project" value="UniProtKB-KW"/>
</dbReference>
<sequence length="614" mass="70934">MASANLLNQVLPIIKNNTKEREKFLSVQYDAAKKFRECTKLLYDHMKTVSDHKNNALPELIIEGFDEEQIWQQLEIQNENELVHLTTEISRILAGNKDLIMPISLTNPEEDNTQVDDKNDSTNDNTNDNMLNADISDSDDEMDLDIDVDGNLNTEKKIQSQKCYKNPSIVDDKFFKLEELDNFLNKEEMKESKNDSDSSDEDSANESVNLFENLSGNESDAEDAKMLKYADFFDAPENGYSKQTEAKSDEKQNEFNSENDSNNSDSNDDDDNDDELHEDNKKETNKSTLESRQERLQNRIEKFESEAISEKPWQLKGEVRAPNRPINSLLEEFVEFDITSRPAPVITEKTTFKLEDIIKQRIKDNAWDDPIRKFKPVETPLEYKKKLVMDQEKSKKSLTQIYEDAFMKQKNSLNQDDQEREEEEPQAHKEIRELMHSLFRKLDALSNYHFTPKPAQPELKIISNIPAINMEEVAPVATTNATLLAPEEVKAKARGDVAGKSERTQTDMKRERRMKKIHQREKEKAKNIKEKSLIEKLKPKNNKQSKNIQDAMVKKLTKNRNISEIDKASHKVPKTSTAFFTQLQDEVTSHIKSKTDRSNKKKDKAVHSAIKLKL</sequence>
<keyword evidence="2 7" id="KW-0690">Ribosome biogenesis</keyword>
<feature type="compositionally biased region" description="Basic and acidic residues" evidence="8">
    <location>
        <begin position="520"/>
        <end position="538"/>
    </location>
</feature>
<dbReference type="PIRSF" id="PIRSF017300">
    <property type="entry name" value="snoRNP_Mpp10"/>
    <property type="match status" value="1"/>
</dbReference>
<keyword evidence="3 7" id="KW-0698">rRNA processing</keyword>
<feature type="region of interest" description="Disordered" evidence="8">
    <location>
        <begin position="238"/>
        <end position="298"/>
    </location>
</feature>
<evidence type="ECO:0000256" key="5">
    <source>
        <dbReference type="ARBA" id="ARBA00023274"/>
    </source>
</evidence>
<dbReference type="Pfam" id="PF04006">
    <property type="entry name" value="Mpp10"/>
    <property type="match status" value="1"/>
</dbReference>
<feature type="compositionally biased region" description="Basic and acidic residues" evidence="8">
    <location>
        <begin position="244"/>
        <end position="253"/>
    </location>
</feature>
<gene>
    <name evidence="9" type="ORF">PV327_002261</name>
</gene>
<dbReference type="PANTHER" id="PTHR17039">
    <property type="entry name" value="U3 SMALL NUCLEOLAR RIBONUCLEOPROTEIN PROTEIN MPP10"/>
    <property type="match status" value="1"/>
</dbReference>
<feature type="compositionally biased region" description="Basic and acidic residues" evidence="8">
    <location>
        <begin position="494"/>
        <end position="510"/>
    </location>
</feature>
<evidence type="ECO:0000256" key="2">
    <source>
        <dbReference type="ARBA" id="ARBA00022517"/>
    </source>
</evidence>
<dbReference type="InterPro" id="IPR012173">
    <property type="entry name" value="Mpp10"/>
</dbReference>
<reference evidence="9" key="1">
    <citation type="journal article" date="2023" name="bioRxiv">
        <title>Scaffold-level genome assemblies of two parasitoid biocontrol wasps reveal the parthenogenesis mechanism and an associated novel virus.</title>
        <authorList>
            <person name="Inwood S."/>
            <person name="Skelly J."/>
            <person name="Guhlin J."/>
            <person name="Harrop T."/>
            <person name="Goldson S."/>
            <person name="Dearden P."/>
        </authorList>
    </citation>
    <scope>NUCLEOTIDE SEQUENCE</scope>
    <source>
        <strain evidence="9">Lincoln</strain>
        <tissue evidence="9">Whole body</tissue>
    </source>
</reference>
<feature type="compositionally biased region" description="Acidic residues" evidence="8">
    <location>
        <begin position="266"/>
        <end position="277"/>
    </location>
</feature>
<name>A0AA39FF78_MICHY</name>
<keyword evidence="5 7" id="KW-0687">Ribonucleoprotein</keyword>
<dbReference type="Proteomes" id="UP001168972">
    <property type="component" value="Unassembled WGS sequence"/>
</dbReference>
<dbReference type="PANTHER" id="PTHR17039:SF0">
    <property type="entry name" value="U3 SMALL NUCLEOLAR RIBONUCLEOPROTEIN PROTEIN MPP10"/>
    <property type="match status" value="1"/>
</dbReference>
<feature type="compositionally biased region" description="Basic and acidic residues" evidence="8">
    <location>
        <begin position="278"/>
        <end position="298"/>
    </location>
</feature>
<dbReference type="GO" id="GO:0034457">
    <property type="term" value="C:Mpp10 complex"/>
    <property type="evidence" value="ECO:0007669"/>
    <property type="project" value="UniProtKB-UniRule"/>
</dbReference>
<evidence type="ECO:0000313" key="10">
    <source>
        <dbReference type="Proteomes" id="UP001168972"/>
    </source>
</evidence>
<feature type="region of interest" description="Disordered" evidence="8">
    <location>
        <begin position="494"/>
        <end position="614"/>
    </location>
</feature>
<comment type="function">
    <text evidence="7">Involved in nucleolar processing of pre-18S ribosomal RNA.</text>
</comment>
<keyword evidence="4 7" id="KW-0539">Nucleus</keyword>
<feature type="compositionally biased region" description="Low complexity" evidence="8">
    <location>
        <begin position="254"/>
        <end position="265"/>
    </location>
</feature>
<comment type="subcellular location">
    <subcellularLocation>
        <location evidence="1 7">Nucleus</location>
        <location evidence="1 7">Nucleolus</location>
    </subcellularLocation>
</comment>
<evidence type="ECO:0000256" key="4">
    <source>
        <dbReference type="ARBA" id="ARBA00023242"/>
    </source>
</evidence>
<comment type="similarity">
    <text evidence="6 7">Belongs to the MPP10 family.</text>
</comment>
<comment type="caution">
    <text evidence="9">The sequence shown here is derived from an EMBL/GenBank/DDBJ whole genome shotgun (WGS) entry which is preliminary data.</text>
</comment>
<protein>
    <recommendedName>
        <fullName evidence="7">U3 small nucleolar ribonucleoprotein protein MPP10</fullName>
    </recommendedName>
</protein>
<dbReference type="GO" id="GO:0032040">
    <property type="term" value="C:small-subunit processome"/>
    <property type="evidence" value="ECO:0007669"/>
    <property type="project" value="TreeGrafter"/>
</dbReference>
<feature type="region of interest" description="Disordered" evidence="8">
    <location>
        <begin position="107"/>
        <end position="142"/>
    </location>
</feature>
<evidence type="ECO:0000256" key="7">
    <source>
        <dbReference type="PIRNR" id="PIRNR017300"/>
    </source>
</evidence>
<accession>A0AA39FF78</accession>
<feature type="compositionally biased region" description="Low complexity" evidence="8">
    <location>
        <begin position="122"/>
        <end position="135"/>
    </location>
</feature>
<feature type="region of interest" description="Disordered" evidence="8">
    <location>
        <begin position="186"/>
        <end position="206"/>
    </location>
</feature>
<evidence type="ECO:0000256" key="1">
    <source>
        <dbReference type="ARBA" id="ARBA00004604"/>
    </source>
</evidence>
<evidence type="ECO:0000256" key="6">
    <source>
        <dbReference type="ARBA" id="ARBA00029455"/>
    </source>
</evidence>
<feature type="compositionally biased region" description="Basic and acidic residues" evidence="8">
    <location>
        <begin position="587"/>
        <end position="598"/>
    </location>
</feature>
<proteinExistence type="inferred from homology"/>
<evidence type="ECO:0000256" key="3">
    <source>
        <dbReference type="ARBA" id="ARBA00022552"/>
    </source>
</evidence>
<dbReference type="EMBL" id="JAQQBR010001831">
    <property type="protein sequence ID" value="KAK0168464.1"/>
    <property type="molecule type" value="Genomic_DNA"/>
</dbReference>
<evidence type="ECO:0000256" key="8">
    <source>
        <dbReference type="SAM" id="MobiDB-lite"/>
    </source>
</evidence>
<feature type="compositionally biased region" description="Basic and acidic residues" evidence="8">
    <location>
        <begin position="186"/>
        <end position="196"/>
    </location>
</feature>
<feature type="compositionally biased region" description="Polar residues" evidence="8">
    <location>
        <begin position="574"/>
        <end position="586"/>
    </location>
</feature>
<dbReference type="AlphaFoldDB" id="A0AA39FF78"/>
<feature type="compositionally biased region" description="Basic residues" evidence="8">
    <location>
        <begin position="599"/>
        <end position="614"/>
    </location>
</feature>
<organism evidence="9 10">
    <name type="scientific">Microctonus hyperodae</name>
    <name type="common">Parasitoid wasp</name>
    <dbReference type="NCBI Taxonomy" id="165561"/>
    <lineage>
        <taxon>Eukaryota</taxon>
        <taxon>Metazoa</taxon>
        <taxon>Ecdysozoa</taxon>
        <taxon>Arthropoda</taxon>
        <taxon>Hexapoda</taxon>
        <taxon>Insecta</taxon>
        <taxon>Pterygota</taxon>
        <taxon>Neoptera</taxon>
        <taxon>Endopterygota</taxon>
        <taxon>Hymenoptera</taxon>
        <taxon>Apocrita</taxon>
        <taxon>Ichneumonoidea</taxon>
        <taxon>Braconidae</taxon>
        <taxon>Euphorinae</taxon>
        <taxon>Microctonus</taxon>
    </lineage>
</organism>